<dbReference type="EMBL" id="JBHMDY010000001">
    <property type="protein sequence ID" value="MFB9258316.1"/>
    <property type="molecule type" value="Genomic_DNA"/>
</dbReference>
<sequence>MTIIAAADGSALGNPGPAGWAWYIDDARWRCGGWKRGTNNQGELTAVLDLLRQTAHTDEPLHVLCDSQYVINSITKWMAGWKRKGWKKADGKPVLNVEVMKALDAAIQGRNVTFEWVKGHAGHEMNEKADELANSAAKAHAAKKLPDAGPGFPGATAVGAGEDPAAPPTAGKDNPKGTTTTTPPTEPAPADEPDLFSLDGLASGSSSSSGPGSEPASKSHTSANAGTGSGSPASGSATDSDVFAQVVALERSLLDDAVRLDRKQLTRLLDVRWRQVDASGRTWTRREVSEAGRSHTGVELEVVETRRLSDDVVLLLWRASGPDGVSSLRSSIWQRTGTEWKQVYQQGTREA</sequence>
<accession>A0ABV5JKS1</accession>
<feature type="binding site" evidence="10">
    <location>
        <position position="43"/>
    </location>
    <ligand>
        <name>Mg(2+)</name>
        <dbReference type="ChEBI" id="CHEBI:18420"/>
        <label>1</label>
    </ligand>
</feature>
<dbReference type="Gene3D" id="3.10.450.50">
    <property type="match status" value="1"/>
</dbReference>
<keyword evidence="10" id="KW-0963">Cytoplasm</keyword>
<dbReference type="InterPro" id="IPR036397">
    <property type="entry name" value="RNaseH_sf"/>
</dbReference>
<dbReference type="Proteomes" id="UP001589700">
    <property type="component" value="Unassembled WGS sequence"/>
</dbReference>
<keyword evidence="7 10" id="KW-0255">Endonuclease</keyword>
<evidence type="ECO:0000313" key="14">
    <source>
        <dbReference type="Proteomes" id="UP001589700"/>
    </source>
</evidence>
<dbReference type="HAMAP" id="MF_00042">
    <property type="entry name" value="RNase_H"/>
    <property type="match status" value="1"/>
</dbReference>
<comment type="caution">
    <text evidence="13">The sequence shown here is derived from an EMBL/GenBank/DDBJ whole genome shotgun (WGS) entry which is preliminary data.</text>
</comment>
<evidence type="ECO:0000256" key="4">
    <source>
        <dbReference type="ARBA" id="ARBA00012180"/>
    </source>
</evidence>
<reference evidence="13 14" key="1">
    <citation type="submission" date="2024-09" db="EMBL/GenBank/DDBJ databases">
        <authorList>
            <person name="Sun Q."/>
            <person name="Mori K."/>
        </authorList>
    </citation>
    <scope>NUCLEOTIDE SEQUENCE [LARGE SCALE GENOMIC DNA]</scope>
    <source>
        <strain evidence="13 14">CCM 7659</strain>
    </source>
</reference>
<evidence type="ECO:0000256" key="2">
    <source>
        <dbReference type="ARBA" id="ARBA00005300"/>
    </source>
</evidence>
<dbReference type="SUPFAM" id="SSF54427">
    <property type="entry name" value="NTF2-like"/>
    <property type="match status" value="1"/>
</dbReference>
<dbReference type="PANTHER" id="PTHR10642">
    <property type="entry name" value="RIBONUCLEASE H1"/>
    <property type="match status" value="1"/>
</dbReference>
<dbReference type="PANTHER" id="PTHR10642:SF26">
    <property type="entry name" value="RIBONUCLEASE H1"/>
    <property type="match status" value="1"/>
</dbReference>
<comment type="catalytic activity">
    <reaction evidence="1 10">
        <text>Endonucleolytic cleavage to 5'-phosphomonoester.</text>
        <dbReference type="EC" id="3.1.26.4"/>
    </reaction>
</comment>
<dbReference type="InterPro" id="IPR022892">
    <property type="entry name" value="RNaseHI"/>
</dbReference>
<comment type="similarity">
    <text evidence="2 10">Belongs to the RNase H family.</text>
</comment>
<feature type="region of interest" description="Disordered" evidence="11">
    <location>
        <begin position="131"/>
        <end position="238"/>
    </location>
</feature>
<evidence type="ECO:0000259" key="12">
    <source>
        <dbReference type="PROSITE" id="PS50879"/>
    </source>
</evidence>
<keyword evidence="5 10" id="KW-0540">Nuclease</keyword>
<evidence type="ECO:0000256" key="3">
    <source>
        <dbReference type="ARBA" id="ARBA00011245"/>
    </source>
</evidence>
<dbReference type="Pfam" id="PF14534">
    <property type="entry name" value="DUF4440"/>
    <property type="match status" value="1"/>
</dbReference>
<comment type="function">
    <text evidence="10">Endonuclease that specifically degrades the RNA of RNA-DNA hybrids.</text>
</comment>
<feature type="binding site" evidence="10">
    <location>
        <position position="66"/>
    </location>
    <ligand>
        <name>Mg(2+)</name>
        <dbReference type="ChEBI" id="CHEBI:18420"/>
        <label>1</label>
    </ligand>
</feature>
<keyword evidence="9 10" id="KW-0460">Magnesium</keyword>
<gene>
    <name evidence="10" type="primary">rnhA</name>
    <name evidence="13" type="ORF">ACFFVD_00685</name>
</gene>
<feature type="domain" description="RNase H type-1" evidence="12">
    <location>
        <begin position="1"/>
        <end position="138"/>
    </location>
</feature>
<evidence type="ECO:0000256" key="5">
    <source>
        <dbReference type="ARBA" id="ARBA00022722"/>
    </source>
</evidence>
<dbReference type="Gene3D" id="3.30.420.10">
    <property type="entry name" value="Ribonuclease H-like superfamily/Ribonuclease H"/>
    <property type="match status" value="1"/>
</dbReference>
<dbReference type="PROSITE" id="PS50879">
    <property type="entry name" value="RNASE_H_1"/>
    <property type="match status" value="1"/>
</dbReference>
<feature type="binding site" evidence="10">
    <location>
        <position position="130"/>
    </location>
    <ligand>
        <name>Mg(2+)</name>
        <dbReference type="ChEBI" id="CHEBI:18420"/>
        <label>2</label>
    </ligand>
</feature>
<dbReference type="InterPro" id="IPR012337">
    <property type="entry name" value="RNaseH-like_sf"/>
</dbReference>
<feature type="binding site" evidence="10">
    <location>
        <position position="8"/>
    </location>
    <ligand>
        <name>Mg(2+)</name>
        <dbReference type="ChEBI" id="CHEBI:18420"/>
        <label>1</label>
    </ligand>
</feature>
<comment type="subcellular location">
    <subcellularLocation>
        <location evidence="10">Cytoplasm</location>
    </subcellularLocation>
</comment>
<evidence type="ECO:0000256" key="10">
    <source>
        <dbReference type="HAMAP-Rule" id="MF_00042"/>
    </source>
</evidence>
<comment type="subunit">
    <text evidence="3 10">Monomer.</text>
</comment>
<evidence type="ECO:0000256" key="9">
    <source>
        <dbReference type="ARBA" id="ARBA00022842"/>
    </source>
</evidence>
<organism evidence="13 14">
    <name type="scientific">Dietzia aerolata</name>
    <dbReference type="NCBI Taxonomy" id="595984"/>
    <lineage>
        <taxon>Bacteria</taxon>
        <taxon>Bacillati</taxon>
        <taxon>Actinomycetota</taxon>
        <taxon>Actinomycetes</taxon>
        <taxon>Mycobacteriales</taxon>
        <taxon>Dietziaceae</taxon>
        <taxon>Dietzia</taxon>
    </lineage>
</organism>
<dbReference type="Pfam" id="PF00075">
    <property type="entry name" value="RNase_H"/>
    <property type="match status" value="1"/>
</dbReference>
<feature type="compositionally biased region" description="Low complexity" evidence="11">
    <location>
        <begin position="197"/>
        <end position="238"/>
    </location>
</feature>
<name>A0ABV5JKS1_9ACTN</name>
<keyword evidence="8 10" id="KW-0378">Hydrolase</keyword>
<dbReference type="RefSeq" id="WP_380022757.1">
    <property type="nucleotide sequence ID" value="NZ_JBHMDY010000001.1"/>
</dbReference>
<evidence type="ECO:0000256" key="8">
    <source>
        <dbReference type="ARBA" id="ARBA00022801"/>
    </source>
</evidence>
<keyword evidence="6 10" id="KW-0479">Metal-binding</keyword>
<keyword evidence="14" id="KW-1185">Reference proteome</keyword>
<proteinExistence type="inferred from homology"/>
<dbReference type="InterPro" id="IPR002156">
    <property type="entry name" value="RNaseH_domain"/>
</dbReference>
<evidence type="ECO:0000256" key="7">
    <source>
        <dbReference type="ARBA" id="ARBA00022759"/>
    </source>
</evidence>
<dbReference type="InterPro" id="IPR027843">
    <property type="entry name" value="DUF4440"/>
</dbReference>
<evidence type="ECO:0000256" key="11">
    <source>
        <dbReference type="SAM" id="MobiDB-lite"/>
    </source>
</evidence>
<dbReference type="CDD" id="cd09278">
    <property type="entry name" value="RNase_HI_prokaryote_like"/>
    <property type="match status" value="1"/>
</dbReference>
<comment type="cofactor">
    <cofactor evidence="10">
        <name>Mg(2+)</name>
        <dbReference type="ChEBI" id="CHEBI:18420"/>
    </cofactor>
    <text evidence="10">Binds 1 Mg(2+) ion per subunit. May bind a second metal ion at a regulatory site, or after substrate binding.</text>
</comment>
<dbReference type="InterPro" id="IPR050092">
    <property type="entry name" value="RNase_H"/>
</dbReference>
<dbReference type="EC" id="3.1.26.4" evidence="4 10"/>
<feature type="binding site" evidence="10">
    <location>
        <position position="8"/>
    </location>
    <ligand>
        <name>Mg(2+)</name>
        <dbReference type="ChEBI" id="CHEBI:18420"/>
        <label>2</label>
    </ligand>
</feature>
<evidence type="ECO:0000313" key="13">
    <source>
        <dbReference type="EMBL" id="MFB9258316.1"/>
    </source>
</evidence>
<evidence type="ECO:0000256" key="6">
    <source>
        <dbReference type="ARBA" id="ARBA00022723"/>
    </source>
</evidence>
<dbReference type="InterPro" id="IPR032710">
    <property type="entry name" value="NTF2-like_dom_sf"/>
</dbReference>
<protein>
    <recommendedName>
        <fullName evidence="4 10">Ribonuclease H</fullName>
        <shortName evidence="10">RNase H</shortName>
        <ecNumber evidence="4 10">3.1.26.4</ecNumber>
    </recommendedName>
</protein>
<evidence type="ECO:0000256" key="1">
    <source>
        <dbReference type="ARBA" id="ARBA00000077"/>
    </source>
</evidence>
<dbReference type="SUPFAM" id="SSF53098">
    <property type="entry name" value="Ribonuclease H-like"/>
    <property type="match status" value="1"/>
</dbReference>